<dbReference type="EMBL" id="FN653231">
    <property type="protein sequence ID" value="CBY13898.1"/>
    <property type="molecule type" value="Genomic_DNA"/>
</dbReference>
<dbReference type="Pfam" id="PF14969">
    <property type="entry name" value="DUF4508"/>
    <property type="match status" value="1"/>
</dbReference>
<accession>E4XW43</accession>
<name>E4XW43_OIKDI</name>
<dbReference type="Proteomes" id="UP000001307">
    <property type="component" value="Unassembled WGS sequence"/>
</dbReference>
<dbReference type="FunCoup" id="E4XW43">
    <property type="interactions" value="9"/>
</dbReference>
<dbReference type="OrthoDB" id="6514241at2759"/>
<sequence length="112" mass="13482">MNNNANVRVKNIQQIDSICSWYGCWSEDHRKLFLETLSKMIRPNLDDIMGSFGNIKMTNEWSAPDVFTCQMKLLRDWWNLWDCKERQVFEEHLNEILSNENKVYFRNCLESN</sequence>
<gene>
    <name evidence="1" type="ORF">GSOID_T00006852001</name>
</gene>
<evidence type="ECO:0000313" key="1">
    <source>
        <dbReference type="EMBL" id="CBY13898.1"/>
    </source>
</evidence>
<keyword evidence="2" id="KW-1185">Reference proteome</keyword>
<dbReference type="InParanoid" id="E4XW43"/>
<dbReference type="InterPro" id="IPR028019">
    <property type="entry name" value="DUF4508"/>
</dbReference>
<organism evidence="1">
    <name type="scientific">Oikopleura dioica</name>
    <name type="common">Tunicate</name>
    <dbReference type="NCBI Taxonomy" id="34765"/>
    <lineage>
        <taxon>Eukaryota</taxon>
        <taxon>Metazoa</taxon>
        <taxon>Chordata</taxon>
        <taxon>Tunicata</taxon>
        <taxon>Appendicularia</taxon>
        <taxon>Copelata</taxon>
        <taxon>Oikopleuridae</taxon>
        <taxon>Oikopleura</taxon>
    </lineage>
</organism>
<reference evidence="1" key="1">
    <citation type="journal article" date="2010" name="Science">
        <title>Plasticity of animal genome architecture unmasked by rapid evolution of a pelagic tunicate.</title>
        <authorList>
            <person name="Denoeud F."/>
            <person name="Henriet S."/>
            <person name="Mungpakdee S."/>
            <person name="Aury J.M."/>
            <person name="Da Silva C."/>
            <person name="Brinkmann H."/>
            <person name="Mikhaleva J."/>
            <person name="Olsen L.C."/>
            <person name="Jubin C."/>
            <person name="Canestro C."/>
            <person name="Bouquet J.M."/>
            <person name="Danks G."/>
            <person name="Poulain J."/>
            <person name="Campsteijn C."/>
            <person name="Adamski M."/>
            <person name="Cross I."/>
            <person name="Yadetie F."/>
            <person name="Muffato M."/>
            <person name="Louis A."/>
            <person name="Butcher S."/>
            <person name="Tsagkogeorga G."/>
            <person name="Konrad A."/>
            <person name="Singh S."/>
            <person name="Jensen M.F."/>
            <person name="Cong E.H."/>
            <person name="Eikeseth-Otteraa H."/>
            <person name="Noel B."/>
            <person name="Anthouard V."/>
            <person name="Porcel B.M."/>
            <person name="Kachouri-Lafond R."/>
            <person name="Nishino A."/>
            <person name="Ugolini M."/>
            <person name="Chourrout P."/>
            <person name="Nishida H."/>
            <person name="Aasland R."/>
            <person name="Huzurbazar S."/>
            <person name="Westhof E."/>
            <person name="Delsuc F."/>
            <person name="Lehrach H."/>
            <person name="Reinhardt R."/>
            <person name="Weissenbach J."/>
            <person name="Roy S.W."/>
            <person name="Artiguenave F."/>
            <person name="Postlethwait J.H."/>
            <person name="Manak J.R."/>
            <person name="Thompson E.M."/>
            <person name="Jaillon O."/>
            <person name="Du Pasquier L."/>
            <person name="Boudinot P."/>
            <person name="Liberles D.A."/>
            <person name="Volff J.N."/>
            <person name="Philippe H."/>
            <person name="Lenhard B."/>
            <person name="Roest Crollius H."/>
            <person name="Wincker P."/>
            <person name="Chourrout D."/>
        </authorList>
    </citation>
    <scope>NUCLEOTIDE SEQUENCE [LARGE SCALE GENOMIC DNA]</scope>
</reference>
<evidence type="ECO:0000313" key="2">
    <source>
        <dbReference type="Proteomes" id="UP000001307"/>
    </source>
</evidence>
<proteinExistence type="predicted"/>
<dbReference type="AlphaFoldDB" id="E4XW43"/>
<protein>
    <submittedName>
        <fullName evidence="1">Uncharacterized protein</fullName>
    </submittedName>
</protein>